<evidence type="ECO:0000259" key="6">
    <source>
        <dbReference type="PROSITE" id="PS50234"/>
    </source>
</evidence>
<evidence type="ECO:0000313" key="10">
    <source>
        <dbReference type="Proteomes" id="UP000471152"/>
    </source>
</evidence>
<reference evidence="7 9" key="1">
    <citation type="submission" date="2020-01" db="EMBL/GenBank/DDBJ databases">
        <title>the WGS Modestobacter muralis CPCC 204518.</title>
        <authorList>
            <person name="Jiang Z."/>
        </authorList>
    </citation>
    <scope>NUCLEOTIDE SEQUENCE [LARGE SCALE GENOMIC DNA]</scope>
    <source>
        <strain evidence="7 9">DSM 100205</strain>
    </source>
</reference>
<dbReference type="AlphaFoldDB" id="A0A6P0EQD3"/>
<evidence type="ECO:0000256" key="1">
    <source>
        <dbReference type="ARBA" id="ARBA00022475"/>
    </source>
</evidence>
<evidence type="ECO:0000256" key="5">
    <source>
        <dbReference type="SAM" id="Phobius"/>
    </source>
</evidence>
<dbReference type="PANTHER" id="PTHR22550">
    <property type="entry name" value="SPORE GERMINATION PROTEIN"/>
    <property type="match status" value="1"/>
</dbReference>
<accession>A0A6P0EQD3</accession>
<dbReference type="Pfam" id="PF13519">
    <property type="entry name" value="VWA_2"/>
    <property type="match status" value="1"/>
</dbReference>
<keyword evidence="3 5" id="KW-1133">Transmembrane helix</keyword>
<evidence type="ECO:0000313" key="8">
    <source>
        <dbReference type="EMBL" id="NEN49750.1"/>
    </source>
</evidence>
<dbReference type="Proteomes" id="UP000471152">
    <property type="component" value="Unassembled WGS sequence"/>
</dbReference>
<dbReference type="PANTHER" id="PTHR22550:SF5">
    <property type="entry name" value="LEUCINE ZIPPER PROTEIN 4"/>
    <property type="match status" value="1"/>
</dbReference>
<organism evidence="7 9">
    <name type="scientific">Modestobacter muralis</name>
    <dbReference type="NCBI Taxonomy" id="1608614"/>
    <lineage>
        <taxon>Bacteria</taxon>
        <taxon>Bacillati</taxon>
        <taxon>Actinomycetota</taxon>
        <taxon>Actinomycetes</taxon>
        <taxon>Geodermatophilales</taxon>
        <taxon>Geodermatophilaceae</taxon>
        <taxon>Modestobacter</taxon>
    </lineage>
</organism>
<comment type="caution">
    <text evidence="7">The sequence shown here is derived from an EMBL/GenBank/DDBJ whole genome shotgun (WGS) entry which is preliminary data.</text>
</comment>
<proteinExistence type="predicted"/>
<keyword evidence="1" id="KW-1003">Cell membrane</keyword>
<evidence type="ECO:0000256" key="3">
    <source>
        <dbReference type="ARBA" id="ARBA00022989"/>
    </source>
</evidence>
<protein>
    <submittedName>
        <fullName evidence="7">VWA domain-containing protein</fullName>
    </submittedName>
</protein>
<feature type="transmembrane region" description="Helical" evidence="5">
    <location>
        <begin position="6"/>
        <end position="25"/>
    </location>
</feature>
<dbReference type="EMBL" id="JAAGWB010000007">
    <property type="protein sequence ID" value="NEN49750.1"/>
    <property type="molecule type" value="Genomic_DNA"/>
</dbReference>
<dbReference type="Proteomes" id="UP000468828">
    <property type="component" value="Unassembled WGS sequence"/>
</dbReference>
<name>A0A6P0EQD3_9ACTN</name>
<dbReference type="SMART" id="SM00327">
    <property type="entry name" value="VWA"/>
    <property type="match status" value="1"/>
</dbReference>
<dbReference type="InterPro" id="IPR036465">
    <property type="entry name" value="vWFA_dom_sf"/>
</dbReference>
<dbReference type="InterPro" id="IPR002035">
    <property type="entry name" value="VWF_A"/>
</dbReference>
<evidence type="ECO:0000256" key="2">
    <source>
        <dbReference type="ARBA" id="ARBA00022692"/>
    </source>
</evidence>
<feature type="transmembrane region" description="Helical" evidence="5">
    <location>
        <begin position="56"/>
        <end position="74"/>
    </location>
</feature>
<dbReference type="SUPFAM" id="SSF53300">
    <property type="entry name" value="vWA-like"/>
    <property type="match status" value="1"/>
</dbReference>
<dbReference type="Gene3D" id="3.40.50.410">
    <property type="entry name" value="von Willebrand factor, type A domain"/>
    <property type="match status" value="1"/>
</dbReference>
<reference evidence="8 10" key="2">
    <citation type="submission" date="2020-02" db="EMBL/GenBank/DDBJ databases">
        <title>The WGS of Modestobacter muralis DSM 100205.</title>
        <authorList>
            <person name="Jiang Z."/>
        </authorList>
    </citation>
    <scope>NUCLEOTIDE SEQUENCE [LARGE SCALE GENOMIC DNA]</scope>
    <source>
        <strain evidence="8 10">DSM 100205</strain>
    </source>
</reference>
<dbReference type="Pfam" id="PF07584">
    <property type="entry name" value="BatA"/>
    <property type="match status" value="1"/>
</dbReference>
<dbReference type="InterPro" id="IPR050768">
    <property type="entry name" value="UPF0353/GerABKA_families"/>
</dbReference>
<keyword evidence="4 5" id="KW-0472">Membrane</keyword>
<dbReference type="RefSeq" id="WP_163609449.1">
    <property type="nucleotide sequence ID" value="NZ_JAAGWB010000007.1"/>
</dbReference>
<evidence type="ECO:0000313" key="7">
    <source>
        <dbReference type="EMBL" id="NEK92983.1"/>
    </source>
</evidence>
<evidence type="ECO:0000256" key="4">
    <source>
        <dbReference type="ARBA" id="ARBA00023136"/>
    </source>
</evidence>
<evidence type="ECO:0000313" key="9">
    <source>
        <dbReference type="Proteomes" id="UP000468828"/>
    </source>
</evidence>
<feature type="transmembrane region" description="Helical" evidence="5">
    <location>
        <begin position="294"/>
        <end position="313"/>
    </location>
</feature>
<dbReference type="EMBL" id="JAAGWH010000007">
    <property type="protein sequence ID" value="NEK92983.1"/>
    <property type="molecule type" value="Genomic_DNA"/>
</dbReference>
<dbReference type="InterPro" id="IPR024163">
    <property type="entry name" value="Aerotolerance_reg_N"/>
</dbReference>
<sequence>MTFQSPWWLVALLAVVALVALYVVLQLRRAKYAARFTNVALLGSLVPRRAGWRRHVAFGLVAAGLAVLVTSLAVPSTEVRVPRERATVVMTVDVSLSMRATDIEPDRFQAMQVAAKQFVDVLPARINLGLVSFAGTATTLVTPTTDRDQVRTAIDNLQLAEATAIGEAVFTSLTTVTNFQSTLQTGGEEVPPARVVLLSDGYNTVGRETTQAVEAAVAAQVPVSTIAFGTDYGVLDLNGERFPVPVDRSTLEDIADETGGSYSEAASAAELEQVYEDLGSQIGYTTEAQDISPWFVRGGLLFAFLGIVASLLWTNRLL</sequence>
<gene>
    <name evidence="8" type="ORF">G3R41_02175</name>
    <name evidence="7" type="ORF">GCU67_02175</name>
</gene>
<keyword evidence="9" id="KW-1185">Reference proteome</keyword>
<keyword evidence="2 5" id="KW-0812">Transmembrane</keyword>
<feature type="domain" description="VWFA" evidence="6">
    <location>
        <begin position="87"/>
        <end position="282"/>
    </location>
</feature>
<dbReference type="PROSITE" id="PS50234">
    <property type="entry name" value="VWFA"/>
    <property type="match status" value="1"/>
</dbReference>